<evidence type="ECO:0000256" key="6">
    <source>
        <dbReference type="ARBA" id="ARBA00032162"/>
    </source>
</evidence>
<dbReference type="SUPFAM" id="SSF55811">
    <property type="entry name" value="Nudix"/>
    <property type="match status" value="1"/>
</dbReference>
<dbReference type="PROSITE" id="PS51462">
    <property type="entry name" value="NUDIX"/>
    <property type="match status" value="1"/>
</dbReference>
<comment type="cofactor">
    <cofactor evidence="2">
        <name>Mg(2+)</name>
        <dbReference type="ChEBI" id="CHEBI:18420"/>
    </cofactor>
</comment>
<gene>
    <name evidence="9" type="ORF">EH243_14080</name>
</gene>
<evidence type="ECO:0000313" key="9">
    <source>
        <dbReference type="EMBL" id="RTE64992.1"/>
    </source>
</evidence>
<protein>
    <recommendedName>
        <fullName evidence="4">GDP-mannose pyrophosphatase</fullName>
    </recommendedName>
    <alternativeName>
        <fullName evidence="6">GDP-mannose hydrolase</fullName>
    </alternativeName>
    <alternativeName>
        <fullName evidence="7">GDPMK</fullName>
    </alternativeName>
</protein>
<dbReference type="GO" id="GO:0005829">
    <property type="term" value="C:cytosol"/>
    <property type="evidence" value="ECO:0007669"/>
    <property type="project" value="TreeGrafter"/>
</dbReference>
<dbReference type="GO" id="GO:0006753">
    <property type="term" value="P:nucleoside phosphate metabolic process"/>
    <property type="evidence" value="ECO:0007669"/>
    <property type="project" value="TreeGrafter"/>
</dbReference>
<reference evidence="9 10" key="1">
    <citation type="submission" date="2018-11" db="EMBL/GenBank/DDBJ databases">
        <title>The draft genome sequence of Amphritea opalescens ANRC-JH13T.</title>
        <authorList>
            <person name="Fang Z."/>
            <person name="Zhang Y."/>
            <person name="Han X."/>
        </authorList>
    </citation>
    <scope>NUCLEOTIDE SEQUENCE [LARGE SCALE GENOMIC DNA]</scope>
    <source>
        <strain evidence="9 10">ANRC-JH13</strain>
    </source>
</reference>
<evidence type="ECO:0000313" key="10">
    <source>
        <dbReference type="Proteomes" id="UP000283087"/>
    </source>
</evidence>
<dbReference type="InterPro" id="IPR000086">
    <property type="entry name" value="NUDIX_hydrolase_dom"/>
</dbReference>
<comment type="caution">
    <text evidence="9">The sequence shown here is derived from an EMBL/GenBank/DDBJ whole genome shotgun (WGS) entry which is preliminary data.</text>
</comment>
<dbReference type="RefSeq" id="WP_126159318.1">
    <property type="nucleotide sequence ID" value="NZ_RQXW01000014.1"/>
</dbReference>
<evidence type="ECO:0000259" key="8">
    <source>
        <dbReference type="PROSITE" id="PS51462"/>
    </source>
</evidence>
<dbReference type="AlphaFoldDB" id="A0A430KNF1"/>
<comment type="catalytic activity">
    <reaction evidence="1">
        <text>GDP-alpha-D-mannose + H2O = alpha-D-mannose 1-phosphate + GMP + 2 H(+)</text>
        <dbReference type="Rhea" id="RHEA:27978"/>
        <dbReference type="ChEBI" id="CHEBI:15377"/>
        <dbReference type="ChEBI" id="CHEBI:15378"/>
        <dbReference type="ChEBI" id="CHEBI:57527"/>
        <dbReference type="ChEBI" id="CHEBI:58115"/>
        <dbReference type="ChEBI" id="CHEBI:58409"/>
    </reaction>
</comment>
<dbReference type="PANTHER" id="PTHR11839:SF18">
    <property type="entry name" value="NUDIX HYDROLASE DOMAIN-CONTAINING PROTEIN"/>
    <property type="match status" value="1"/>
</dbReference>
<keyword evidence="10" id="KW-1185">Reference proteome</keyword>
<dbReference type="PROSITE" id="PS00893">
    <property type="entry name" value="NUDIX_BOX"/>
    <property type="match status" value="1"/>
</dbReference>
<proteinExistence type="inferred from homology"/>
<dbReference type="InterPro" id="IPR015797">
    <property type="entry name" value="NUDIX_hydrolase-like_dom_sf"/>
</dbReference>
<evidence type="ECO:0000256" key="1">
    <source>
        <dbReference type="ARBA" id="ARBA00000847"/>
    </source>
</evidence>
<sequence>MTKPKIGGWQQKSQQIAYENPWIQVRHEEVIRPNGTEGIYGVVHFKSRAIGIIAIDDDDQICLVKQSRYPNNETTIEIPEGGASLDEPPLDAAKRELREETGLTAEHWQPFMELRTSNSVTDEVAFIFLATQLSQGPQQLEDTEDITLMKVTTDEAIAMAIKGEITDAMSVAALLKLALSRTQDAQPPNHTIK</sequence>
<evidence type="ECO:0000256" key="4">
    <source>
        <dbReference type="ARBA" id="ARBA00016377"/>
    </source>
</evidence>
<dbReference type="InterPro" id="IPR020084">
    <property type="entry name" value="NUDIX_hydrolase_CS"/>
</dbReference>
<accession>A0A430KNF1</accession>
<dbReference type="PANTHER" id="PTHR11839">
    <property type="entry name" value="UDP/ADP-SUGAR PYROPHOSPHATASE"/>
    <property type="match status" value="1"/>
</dbReference>
<dbReference type="CDD" id="cd24161">
    <property type="entry name" value="NUDIX_ADPRase_Ndx2"/>
    <property type="match status" value="1"/>
</dbReference>
<evidence type="ECO:0000256" key="3">
    <source>
        <dbReference type="ARBA" id="ARBA00007275"/>
    </source>
</evidence>
<dbReference type="GO" id="GO:0019693">
    <property type="term" value="P:ribose phosphate metabolic process"/>
    <property type="evidence" value="ECO:0007669"/>
    <property type="project" value="TreeGrafter"/>
</dbReference>
<keyword evidence="5 9" id="KW-0378">Hydrolase</keyword>
<dbReference type="OrthoDB" id="177518at2"/>
<organism evidence="9 10">
    <name type="scientific">Amphritea opalescens</name>
    <dbReference type="NCBI Taxonomy" id="2490544"/>
    <lineage>
        <taxon>Bacteria</taxon>
        <taxon>Pseudomonadati</taxon>
        <taxon>Pseudomonadota</taxon>
        <taxon>Gammaproteobacteria</taxon>
        <taxon>Oceanospirillales</taxon>
        <taxon>Oceanospirillaceae</taxon>
        <taxon>Amphritea</taxon>
    </lineage>
</organism>
<evidence type="ECO:0000256" key="2">
    <source>
        <dbReference type="ARBA" id="ARBA00001946"/>
    </source>
</evidence>
<evidence type="ECO:0000256" key="7">
    <source>
        <dbReference type="ARBA" id="ARBA00032272"/>
    </source>
</evidence>
<name>A0A430KNF1_9GAMM</name>
<dbReference type="Proteomes" id="UP000283087">
    <property type="component" value="Unassembled WGS sequence"/>
</dbReference>
<dbReference type="Pfam" id="PF00293">
    <property type="entry name" value="NUDIX"/>
    <property type="match status" value="1"/>
</dbReference>
<dbReference type="GO" id="GO:0016787">
    <property type="term" value="F:hydrolase activity"/>
    <property type="evidence" value="ECO:0007669"/>
    <property type="project" value="UniProtKB-KW"/>
</dbReference>
<evidence type="ECO:0000256" key="5">
    <source>
        <dbReference type="ARBA" id="ARBA00022801"/>
    </source>
</evidence>
<dbReference type="Gene3D" id="3.90.79.10">
    <property type="entry name" value="Nucleoside Triphosphate Pyrophosphohydrolase"/>
    <property type="match status" value="1"/>
</dbReference>
<comment type="similarity">
    <text evidence="3">Belongs to the Nudix hydrolase family. NudK subfamily.</text>
</comment>
<dbReference type="EMBL" id="RQXW01000014">
    <property type="protein sequence ID" value="RTE64992.1"/>
    <property type="molecule type" value="Genomic_DNA"/>
</dbReference>
<feature type="domain" description="Nudix hydrolase" evidence="8">
    <location>
        <begin position="45"/>
        <end position="173"/>
    </location>
</feature>